<evidence type="ECO:0000313" key="1">
    <source>
        <dbReference type="EMBL" id="KAA6397203.1"/>
    </source>
</evidence>
<dbReference type="EMBL" id="SNRW01001235">
    <property type="protein sequence ID" value="KAA6397203.1"/>
    <property type="molecule type" value="Genomic_DNA"/>
</dbReference>
<sequence>MVQLTQHVQTQQQVAEPLAPSGARVYLVPPENNILTGQSSNCYFDRWNDYASKVRFWSSLKNFGSKVLNGVSSAAKWVAPVLHKVMGAVSGPIGAINPTAGMIAKGVGGAAGMANKFLNQCHIINDT</sequence>
<dbReference type="Proteomes" id="UP000324800">
    <property type="component" value="Unassembled WGS sequence"/>
</dbReference>
<name>A0A5J4WQZ6_9EUKA</name>
<dbReference type="AlphaFoldDB" id="A0A5J4WQZ6"/>
<gene>
    <name evidence="1" type="ORF">EZS28_007274</name>
</gene>
<accession>A0A5J4WQZ6</accession>
<reference evidence="1 2" key="1">
    <citation type="submission" date="2019-03" db="EMBL/GenBank/DDBJ databases">
        <title>Single cell metagenomics reveals metabolic interactions within the superorganism composed of flagellate Streblomastix strix and complex community of Bacteroidetes bacteria on its surface.</title>
        <authorList>
            <person name="Treitli S.C."/>
            <person name="Kolisko M."/>
            <person name="Husnik F."/>
            <person name="Keeling P."/>
            <person name="Hampl V."/>
        </authorList>
    </citation>
    <scope>NUCLEOTIDE SEQUENCE [LARGE SCALE GENOMIC DNA]</scope>
    <source>
        <strain evidence="1">ST1C</strain>
    </source>
</reference>
<evidence type="ECO:0000313" key="2">
    <source>
        <dbReference type="Proteomes" id="UP000324800"/>
    </source>
</evidence>
<protein>
    <submittedName>
        <fullName evidence="1">Uncharacterized protein</fullName>
    </submittedName>
</protein>
<organism evidence="1 2">
    <name type="scientific">Streblomastix strix</name>
    <dbReference type="NCBI Taxonomy" id="222440"/>
    <lineage>
        <taxon>Eukaryota</taxon>
        <taxon>Metamonada</taxon>
        <taxon>Preaxostyla</taxon>
        <taxon>Oxymonadida</taxon>
        <taxon>Streblomastigidae</taxon>
        <taxon>Streblomastix</taxon>
    </lineage>
</organism>
<proteinExistence type="predicted"/>
<comment type="caution">
    <text evidence="1">The sequence shown here is derived from an EMBL/GenBank/DDBJ whole genome shotgun (WGS) entry which is preliminary data.</text>
</comment>